<reference evidence="4" key="1">
    <citation type="submission" date="2016-06" db="UniProtKB">
        <authorList>
            <consortium name="WormBaseParasite"/>
        </authorList>
    </citation>
    <scope>IDENTIFICATION</scope>
</reference>
<evidence type="ECO:0000256" key="1">
    <source>
        <dbReference type="SAM" id="MobiDB-lite"/>
    </source>
</evidence>
<feature type="compositionally biased region" description="Basic and acidic residues" evidence="1">
    <location>
        <begin position="722"/>
        <end position="733"/>
    </location>
</feature>
<feature type="compositionally biased region" description="Polar residues" evidence="1">
    <location>
        <begin position="879"/>
        <end position="899"/>
    </location>
</feature>
<accession>A0A183SA75</accession>
<feature type="compositionally biased region" description="Basic and acidic residues" evidence="1">
    <location>
        <begin position="184"/>
        <end position="197"/>
    </location>
</feature>
<feature type="compositionally biased region" description="Polar residues" evidence="1">
    <location>
        <begin position="710"/>
        <end position="721"/>
    </location>
</feature>
<evidence type="ECO:0000313" key="4">
    <source>
        <dbReference type="WBParaSite" id="SSLN_0000117001-mRNA-1"/>
    </source>
</evidence>
<keyword evidence="3" id="KW-1185">Reference proteome</keyword>
<dbReference type="AlphaFoldDB" id="A0A183SA75"/>
<feature type="compositionally biased region" description="Polar residues" evidence="1">
    <location>
        <begin position="439"/>
        <end position="448"/>
    </location>
</feature>
<dbReference type="WBParaSite" id="SSLN_0000117001-mRNA-1">
    <property type="protein sequence ID" value="SSLN_0000117001-mRNA-1"/>
    <property type="gene ID" value="SSLN_0000117001"/>
</dbReference>
<feature type="compositionally biased region" description="Polar residues" evidence="1">
    <location>
        <begin position="575"/>
        <end position="592"/>
    </location>
</feature>
<feature type="compositionally biased region" description="Polar residues" evidence="1">
    <location>
        <begin position="603"/>
        <end position="614"/>
    </location>
</feature>
<gene>
    <name evidence="2" type="ORF">SSLN_LOCUS1123</name>
</gene>
<feature type="compositionally biased region" description="Polar residues" evidence="1">
    <location>
        <begin position="972"/>
        <end position="989"/>
    </location>
</feature>
<feature type="compositionally biased region" description="Low complexity" evidence="1">
    <location>
        <begin position="304"/>
        <end position="314"/>
    </location>
</feature>
<feature type="compositionally biased region" description="Acidic residues" evidence="1">
    <location>
        <begin position="861"/>
        <end position="876"/>
    </location>
</feature>
<feature type="region of interest" description="Disordered" evidence="1">
    <location>
        <begin position="301"/>
        <end position="327"/>
    </location>
</feature>
<feature type="region of interest" description="Disordered" evidence="1">
    <location>
        <begin position="836"/>
        <end position="1058"/>
    </location>
</feature>
<name>A0A183SA75_SCHSO</name>
<feature type="region of interest" description="Disordered" evidence="1">
    <location>
        <begin position="703"/>
        <end position="769"/>
    </location>
</feature>
<sequence length="1195" mass="132573">MITMPIDRYMNQRCSITPKITANLASGSNTNAVGSTIISHGALERMSNPPIDPDSINQSLDRRTGNFRSLNNEYNCRQYSKKSAPRRFITEIKLNIRNPSTNSYRISSLEQMKEIRERLCCGEPVFEGDVKNEMEYQTMPGTTVLQDPSFFPPPPDDFLSLSCRKFPEFSSLPLPKSPVFTDVDTSRSHSERHEPSNVERPYVQQTGREFEPDYFCYRSSYHPPRCGFENRATIPDIFAFRGDGVLPSSEIPKAEKQVSPQAVCGSNATASIRELLHGSSLLNLNKLLKHSETLCIDEDEELGSSSTLMSSPTDSLEEERSDSPSPRALWMSSNFFDRHFSQPPVLNHSHSSRGTRFSATQTEADRSLCDREVQTLKEDAEAVCVNPSPDDVGISSTLASKTFLNQTEWQQKARQQCDPQQTLKWPLTEVPDARLHGFPSSNAAVQTDTEPKRVSSPGNEGFCTPSYSYIVQSDQKAAFPTSAGVPPETLPQPAYNLRRPALPSQSTCFPQFPPLSVHESIPAPLERTHTVMPVTTVITEENESELGEEANRVVLVDDFQPSIPPYCPRIQLVAQTSNESSASPQAEGQQPDHNQRSREPQHQQHAAPTVPTITGSPCDECEAAAAAAAAGVVTGNMPVGLSTNSSCSCSQCRKCSCSSCCRPRSCSEATLVLSGNEEGGRLSVQRGRSSPADLLVPLERAPGHQHLHQQAKNTPSKSSSCSRERQREGRQKASTEGTVPGDKAPKESASPVREETKVHRSAGSSPVGDQNALDLRMILGDRRKRELLQQWLIDQMSINVARLVGQKAFLRQRHSPPEGGHQEALKATARYWKPDDYTMSGSATEEEDEELSDLNGTSILTEEEEVEVCAEEETETETIGTNSYNSWRASPSSVQQRVQTRPARRKRSLRESRRQAKEALPSKRTERVTGVANNPVKNIEGKPMHYKRGPRRPSEITRLQKQSSGEVWRKPTQLQQSGPPVPSTPQEEAQNFPAKNTKKKTTGRRNKTTKGTKRRTVVVAETDAEKNNAEEGGNGDSHCTQPVSQRTASNLQPRWDESQAEKGPLFRRLGHKLQPPAEASTGPGQSDIANHGYAFERILELSPYDDIVKSYLNPPDRRVKSVALKNHCYVCVQGPFKQNSGGDGAVMGHSYNNFRTKEVYRILVASSTNERIEKCLNYLKETFPHSCLKATSRMF</sequence>
<feature type="region of interest" description="Disordered" evidence="1">
    <location>
        <begin position="182"/>
        <end position="204"/>
    </location>
</feature>
<proteinExistence type="predicted"/>
<evidence type="ECO:0000313" key="2">
    <source>
        <dbReference type="EMBL" id="VDL86971.1"/>
    </source>
</evidence>
<dbReference type="OrthoDB" id="6288609at2759"/>
<feature type="compositionally biased region" description="Basic and acidic residues" evidence="1">
    <location>
        <begin position="909"/>
        <end position="927"/>
    </location>
</feature>
<dbReference type="Proteomes" id="UP000275846">
    <property type="component" value="Unassembled WGS sequence"/>
</dbReference>
<feature type="compositionally biased region" description="Polar residues" evidence="1">
    <location>
        <begin position="1037"/>
        <end position="1052"/>
    </location>
</feature>
<evidence type="ECO:0000313" key="3">
    <source>
        <dbReference type="Proteomes" id="UP000275846"/>
    </source>
</evidence>
<dbReference type="EMBL" id="UYSU01001568">
    <property type="protein sequence ID" value="VDL86971.1"/>
    <property type="molecule type" value="Genomic_DNA"/>
</dbReference>
<feature type="region of interest" description="Disordered" evidence="1">
    <location>
        <begin position="438"/>
        <end position="459"/>
    </location>
</feature>
<feature type="compositionally biased region" description="Basic and acidic residues" evidence="1">
    <location>
        <begin position="593"/>
        <end position="602"/>
    </location>
</feature>
<reference evidence="2 3" key="2">
    <citation type="submission" date="2018-11" db="EMBL/GenBank/DDBJ databases">
        <authorList>
            <consortium name="Pathogen Informatics"/>
        </authorList>
    </citation>
    <scope>NUCLEOTIDE SEQUENCE [LARGE SCALE GENOMIC DNA]</scope>
    <source>
        <strain evidence="2 3">NST_G2</strain>
    </source>
</reference>
<feature type="compositionally biased region" description="Basic residues" evidence="1">
    <location>
        <begin position="996"/>
        <end position="1016"/>
    </location>
</feature>
<protein>
    <submittedName>
        <fullName evidence="2 4">Uncharacterized protein</fullName>
    </submittedName>
</protein>
<organism evidence="4">
    <name type="scientific">Schistocephalus solidus</name>
    <name type="common">Tapeworm</name>
    <dbReference type="NCBI Taxonomy" id="70667"/>
    <lineage>
        <taxon>Eukaryota</taxon>
        <taxon>Metazoa</taxon>
        <taxon>Spiralia</taxon>
        <taxon>Lophotrochozoa</taxon>
        <taxon>Platyhelminthes</taxon>
        <taxon>Cestoda</taxon>
        <taxon>Eucestoda</taxon>
        <taxon>Diphyllobothriidea</taxon>
        <taxon>Diphyllobothriidae</taxon>
        <taxon>Schistocephalus</taxon>
    </lineage>
</organism>
<feature type="region of interest" description="Disordered" evidence="1">
    <location>
        <begin position="575"/>
        <end position="614"/>
    </location>
</feature>